<evidence type="ECO:0000256" key="1">
    <source>
        <dbReference type="SAM" id="MobiDB-lite"/>
    </source>
</evidence>
<dbReference type="AlphaFoldDB" id="A0AAE1AQU4"/>
<feature type="region of interest" description="Disordered" evidence="1">
    <location>
        <begin position="50"/>
        <end position="86"/>
    </location>
</feature>
<sequence length="86" mass="9374">MGDSTQLTSQTQTDASPFEKCEHRALEITLFPVKATRGFLSGGKTIDGKPVENLLRGSPYSIHPVSDSEEKRGGPVIARTPSRLYL</sequence>
<name>A0AAE1AQU4_9GAST</name>
<evidence type="ECO:0000313" key="3">
    <source>
        <dbReference type="Proteomes" id="UP001283361"/>
    </source>
</evidence>
<accession>A0AAE1AQU4</accession>
<gene>
    <name evidence="2" type="ORF">RRG08_007358</name>
</gene>
<keyword evidence="3" id="KW-1185">Reference proteome</keyword>
<dbReference type="EMBL" id="JAWDGP010001382">
    <property type="protein sequence ID" value="KAK3792279.1"/>
    <property type="molecule type" value="Genomic_DNA"/>
</dbReference>
<reference evidence="2" key="1">
    <citation type="journal article" date="2023" name="G3 (Bethesda)">
        <title>A reference genome for the long-term kleptoplast-retaining sea slug Elysia crispata morphotype clarki.</title>
        <authorList>
            <person name="Eastman K.E."/>
            <person name="Pendleton A.L."/>
            <person name="Shaikh M.A."/>
            <person name="Suttiyut T."/>
            <person name="Ogas R."/>
            <person name="Tomko P."/>
            <person name="Gavelis G."/>
            <person name="Widhalm J.R."/>
            <person name="Wisecaver J.H."/>
        </authorList>
    </citation>
    <scope>NUCLEOTIDE SEQUENCE</scope>
    <source>
        <strain evidence="2">ECLA1</strain>
    </source>
</reference>
<proteinExistence type="predicted"/>
<comment type="caution">
    <text evidence="2">The sequence shown here is derived from an EMBL/GenBank/DDBJ whole genome shotgun (WGS) entry which is preliminary data.</text>
</comment>
<organism evidence="2 3">
    <name type="scientific">Elysia crispata</name>
    <name type="common">lettuce slug</name>
    <dbReference type="NCBI Taxonomy" id="231223"/>
    <lineage>
        <taxon>Eukaryota</taxon>
        <taxon>Metazoa</taxon>
        <taxon>Spiralia</taxon>
        <taxon>Lophotrochozoa</taxon>
        <taxon>Mollusca</taxon>
        <taxon>Gastropoda</taxon>
        <taxon>Heterobranchia</taxon>
        <taxon>Euthyneura</taxon>
        <taxon>Panpulmonata</taxon>
        <taxon>Sacoglossa</taxon>
        <taxon>Placobranchoidea</taxon>
        <taxon>Plakobranchidae</taxon>
        <taxon>Elysia</taxon>
    </lineage>
</organism>
<protein>
    <submittedName>
        <fullName evidence="2">Uncharacterized protein</fullName>
    </submittedName>
</protein>
<dbReference type="Proteomes" id="UP001283361">
    <property type="component" value="Unassembled WGS sequence"/>
</dbReference>
<evidence type="ECO:0000313" key="2">
    <source>
        <dbReference type="EMBL" id="KAK3792279.1"/>
    </source>
</evidence>